<accession>A0A2B7Y6W3</accession>
<reference evidence="1 2" key="1">
    <citation type="submission" date="2017-10" db="EMBL/GenBank/DDBJ databases">
        <title>Comparative genomics in systemic dimorphic fungi from Ajellomycetaceae.</title>
        <authorList>
            <person name="Munoz J.F."/>
            <person name="Mcewen J.G."/>
            <person name="Clay O.K."/>
            <person name="Cuomo C.A."/>
        </authorList>
    </citation>
    <scope>NUCLEOTIDE SEQUENCE [LARGE SCALE GENOMIC DNA]</scope>
    <source>
        <strain evidence="1 2">UAMH7299</strain>
    </source>
</reference>
<sequence>MDVAHLEPLSSFPLSSAAVKKCLQEKDDFQMMPLASVSTCFAIPPRVVRQYLPVFYSPKGPYAAQYSIFLVSAKQVEDFAIQVHGSEEIMEEIVRRIRTEKLSRYDHQILRWSNEYSDAYACDVSVRKPYRPRGLSIPLKPSYRYTSRWRCRGATDLPFWDSRK</sequence>
<dbReference type="AlphaFoldDB" id="A0A2B7Y6W3"/>
<name>A0A2B7Y6W3_POLH7</name>
<organism evidence="1 2">
    <name type="scientific">Polytolypa hystricis (strain UAMH7299)</name>
    <dbReference type="NCBI Taxonomy" id="1447883"/>
    <lineage>
        <taxon>Eukaryota</taxon>
        <taxon>Fungi</taxon>
        <taxon>Dikarya</taxon>
        <taxon>Ascomycota</taxon>
        <taxon>Pezizomycotina</taxon>
        <taxon>Eurotiomycetes</taxon>
        <taxon>Eurotiomycetidae</taxon>
        <taxon>Onygenales</taxon>
        <taxon>Onygenales incertae sedis</taxon>
        <taxon>Polytolypa</taxon>
    </lineage>
</organism>
<evidence type="ECO:0000313" key="1">
    <source>
        <dbReference type="EMBL" id="PGH16783.1"/>
    </source>
</evidence>
<keyword evidence="2" id="KW-1185">Reference proteome</keyword>
<dbReference type="Proteomes" id="UP000224634">
    <property type="component" value="Unassembled WGS sequence"/>
</dbReference>
<proteinExistence type="predicted"/>
<protein>
    <submittedName>
        <fullName evidence="1">Uncharacterized protein</fullName>
    </submittedName>
</protein>
<dbReference type="EMBL" id="PDNA01000071">
    <property type="protein sequence ID" value="PGH16783.1"/>
    <property type="molecule type" value="Genomic_DNA"/>
</dbReference>
<evidence type="ECO:0000313" key="2">
    <source>
        <dbReference type="Proteomes" id="UP000224634"/>
    </source>
</evidence>
<comment type="caution">
    <text evidence="1">The sequence shown here is derived from an EMBL/GenBank/DDBJ whole genome shotgun (WGS) entry which is preliminary data.</text>
</comment>
<gene>
    <name evidence="1" type="ORF">AJ80_05098</name>
</gene>